<dbReference type="EMBL" id="HBEZ01010919">
    <property type="protein sequence ID" value="CAD8628308.1"/>
    <property type="molecule type" value="Transcribed_RNA"/>
</dbReference>
<dbReference type="PANTHER" id="PTHR24343">
    <property type="entry name" value="SERINE/THREONINE KINASE"/>
    <property type="match status" value="1"/>
</dbReference>
<dbReference type="PROSITE" id="PS00108">
    <property type="entry name" value="PROTEIN_KINASE_ST"/>
    <property type="match status" value="1"/>
</dbReference>
<dbReference type="SMART" id="SM00220">
    <property type="entry name" value="S_TKc"/>
    <property type="match status" value="1"/>
</dbReference>
<evidence type="ECO:0000256" key="7">
    <source>
        <dbReference type="ARBA" id="ARBA00047899"/>
    </source>
</evidence>
<evidence type="ECO:0000256" key="5">
    <source>
        <dbReference type="ARBA" id="ARBA00022777"/>
    </source>
</evidence>
<evidence type="ECO:0000313" key="10">
    <source>
        <dbReference type="EMBL" id="CAD8628308.1"/>
    </source>
</evidence>
<dbReference type="InterPro" id="IPR000719">
    <property type="entry name" value="Prot_kinase_dom"/>
</dbReference>
<name>A0A7S0M168_9CRYP</name>
<keyword evidence="3" id="KW-0808">Transferase</keyword>
<keyword evidence="6" id="KW-0067">ATP-binding</keyword>
<evidence type="ECO:0000256" key="1">
    <source>
        <dbReference type="ARBA" id="ARBA00012513"/>
    </source>
</evidence>
<keyword evidence="5" id="KW-0418">Kinase</keyword>
<dbReference type="EC" id="2.7.11.1" evidence="1"/>
<comment type="catalytic activity">
    <reaction evidence="8">
        <text>L-seryl-[protein] + ATP = O-phospho-L-seryl-[protein] + ADP + H(+)</text>
        <dbReference type="Rhea" id="RHEA:17989"/>
        <dbReference type="Rhea" id="RHEA-COMP:9863"/>
        <dbReference type="Rhea" id="RHEA-COMP:11604"/>
        <dbReference type="ChEBI" id="CHEBI:15378"/>
        <dbReference type="ChEBI" id="CHEBI:29999"/>
        <dbReference type="ChEBI" id="CHEBI:30616"/>
        <dbReference type="ChEBI" id="CHEBI:83421"/>
        <dbReference type="ChEBI" id="CHEBI:456216"/>
        <dbReference type="EC" id="2.7.11.1"/>
    </reaction>
</comment>
<evidence type="ECO:0000256" key="6">
    <source>
        <dbReference type="ARBA" id="ARBA00022840"/>
    </source>
</evidence>
<sequence length="742" mass="82637">MTALENVLPILREIRVCSIEQPDLQHEGLCGISLACHAAAVEVHLPGFGRLGLRGRLPFVALEYCEGLDLYEFGENGKGIPAMSNGLKRKVEEFLAVAHEGPGAQQGDLPDVDILMVNKLLQDIAVHKSESLSLLKMCYDILVSSSAVTFDAFQGAWSDKYDADVGRDSTRRVPPQTKACSALRRLLELVHDWEWDSAVQFLAAPQFVFLWEKGVVPQPSEPRMQEQLLKLLKVEQKQREINCQLYGRLGKVLLNDPLCRRRIFDPSRERNYAMRARLSEPSSQGREEDCRKAAAALLLENELSLHLLSDVKRRLALCSSEVSGALPPAAAWAIFLQATKAVAKLHESGIAHGDIKSENFVLTVGGRVKLIDFGFMHELSMLNPATLNKADFAYAPYVSPEFRRMQDEEGFLEKLIEKTGMTAAQLFKANDVWMLGQMLYFLLLRAGSQRTAGHSLFFAEKRDWLSVDTWEAHSPDSDEASEKLESLGLPAEQTGALCSLLLKRIFVPAKERVGDAGQVVTALAELGVADLAISGQGDLLHLAWPYFIPRPTLPAKKAGGSTRAAIFEADLDFVQVLQDGKPGHWRVFRVGEGLQAEIQRGFVGGLQVNDRILKIDGKSPSAGPPQRSGPFYSEMEAQVERDGGGAAVAVVLRRTRPVYRERVASDPERFRSYLVESGFLAQAMATSMVVDRQALRRAFTRWQQQYRCEMDFNNLLLAWSRRGWTVPSPTLSYTERMRQLST</sequence>
<evidence type="ECO:0000256" key="8">
    <source>
        <dbReference type="ARBA" id="ARBA00048679"/>
    </source>
</evidence>
<gene>
    <name evidence="10" type="ORF">CCUR1050_LOCUS5987</name>
</gene>
<evidence type="ECO:0000256" key="2">
    <source>
        <dbReference type="ARBA" id="ARBA00022527"/>
    </source>
</evidence>
<dbReference type="GO" id="GO:0004674">
    <property type="term" value="F:protein serine/threonine kinase activity"/>
    <property type="evidence" value="ECO:0007669"/>
    <property type="project" value="UniProtKB-KW"/>
</dbReference>
<feature type="domain" description="Protein kinase" evidence="9">
    <location>
        <begin position="196"/>
        <end position="507"/>
    </location>
</feature>
<comment type="catalytic activity">
    <reaction evidence="7">
        <text>L-threonyl-[protein] + ATP = O-phospho-L-threonyl-[protein] + ADP + H(+)</text>
        <dbReference type="Rhea" id="RHEA:46608"/>
        <dbReference type="Rhea" id="RHEA-COMP:11060"/>
        <dbReference type="Rhea" id="RHEA-COMP:11605"/>
        <dbReference type="ChEBI" id="CHEBI:15378"/>
        <dbReference type="ChEBI" id="CHEBI:30013"/>
        <dbReference type="ChEBI" id="CHEBI:30616"/>
        <dbReference type="ChEBI" id="CHEBI:61977"/>
        <dbReference type="ChEBI" id="CHEBI:456216"/>
        <dbReference type="EC" id="2.7.11.1"/>
    </reaction>
</comment>
<keyword evidence="4" id="KW-0547">Nucleotide-binding</keyword>
<dbReference type="AlphaFoldDB" id="A0A7S0M168"/>
<accession>A0A7S0M168</accession>
<keyword evidence="2" id="KW-0723">Serine/threonine-protein kinase</keyword>
<evidence type="ECO:0000256" key="4">
    <source>
        <dbReference type="ARBA" id="ARBA00022741"/>
    </source>
</evidence>
<evidence type="ECO:0000259" key="9">
    <source>
        <dbReference type="PROSITE" id="PS50011"/>
    </source>
</evidence>
<dbReference type="Gene3D" id="1.10.510.10">
    <property type="entry name" value="Transferase(Phosphotransferase) domain 1"/>
    <property type="match status" value="1"/>
</dbReference>
<dbReference type="PROSITE" id="PS50011">
    <property type="entry name" value="PROTEIN_KINASE_DOM"/>
    <property type="match status" value="1"/>
</dbReference>
<dbReference type="Pfam" id="PF00069">
    <property type="entry name" value="Pkinase"/>
    <property type="match status" value="1"/>
</dbReference>
<dbReference type="InterPro" id="IPR011009">
    <property type="entry name" value="Kinase-like_dom_sf"/>
</dbReference>
<evidence type="ECO:0000256" key="3">
    <source>
        <dbReference type="ARBA" id="ARBA00022679"/>
    </source>
</evidence>
<dbReference type="SUPFAM" id="SSF56112">
    <property type="entry name" value="Protein kinase-like (PK-like)"/>
    <property type="match status" value="1"/>
</dbReference>
<dbReference type="InterPro" id="IPR008271">
    <property type="entry name" value="Ser/Thr_kinase_AS"/>
</dbReference>
<dbReference type="GO" id="GO:0005524">
    <property type="term" value="F:ATP binding"/>
    <property type="evidence" value="ECO:0007669"/>
    <property type="project" value="UniProtKB-KW"/>
</dbReference>
<proteinExistence type="predicted"/>
<reference evidence="10" key="1">
    <citation type="submission" date="2021-01" db="EMBL/GenBank/DDBJ databases">
        <authorList>
            <person name="Corre E."/>
            <person name="Pelletier E."/>
            <person name="Niang G."/>
            <person name="Scheremetjew M."/>
            <person name="Finn R."/>
            <person name="Kale V."/>
            <person name="Holt S."/>
            <person name="Cochrane G."/>
            <person name="Meng A."/>
            <person name="Brown T."/>
            <person name="Cohen L."/>
        </authorList>
    </citation>
    <scope>NUCLEOTIDE SEQUENCE</scope>
    <source>
        <strain evidence="10">CCAP979/52</strain>
    </source>
</reference>
<organism evidence="10">
    <name type="scientific">Cryptomonas curvata</name>
    <dbReference type="NCBI Taxonomy" id="233186"/>
    <lineage>
        <taxon>Eukaryota</taxon>
        <taxon>Cryptophyceae</taxon>
        <taxon>Cryptomonadales</taxon>
        <taxon>Cryptomonadaceae</taxon>
        <taxon>Cryptomonas</taxon>
    </lineage>
</organism>
<protein>
    <recommendedName>
        <fullName evidence="1">non-specific serine/threonine protein kinase</fullName>
        <ecNumber evidence="1">2.7.11.1</ecNumber>
    </recommendedName>
</protein>